<dbReference type="InterPro" id="IPR027417">
    <property type="entry name" value="P-loop_NTPase"/>
</dbReference>
<dbReference type="CDD" id="cd02038">
    <property type="entry name" value="FlhG-like"/>
    <property type="match status" value="1"/>
</dbReference>
<dbReference type="Proteomes" id="UP000297890">
    <property type="component" value="Unassembled WGS sequence"/>
</dbReference>
<gene>
    <name evidence="6" type="ORF">E4680_04420</name>
</gene>
<dbReference type="SUPFAM" id="SSF52540">
    <property type="entry name" value="P-loop containing nucleoside triphosphate hydrolases"/>
    <property type="match status" value="1"/>
</dbReference>
<dbReference type="PANTHER" id="PTHR43384:SF4">
    <property type="entry name" value="CELLULOSE BIOSYNTHESIS PROTEIN BCSQ-RELATED"/>
    <property type="match status" value="1"/>
</dbReference>
<dbReference type="OrthoDB" id="9816297at2"/>
<dbReference type="Pfam" id="PF01656">
    <property type="entry name" value="CbiA"/>
    <property type="match status" value="1"/>
</dbReference>
<dbReference type="InterPro" id="IPR025501">
    <property type="entry name" value="MinD_FleN"/>
</dbReference>
<dbReference type="InterPro" id="IPR002586">
    <property type="entry name" value="CobQ/CobB/MinD/ParA_Nub-bd_dom"/>
</dbReference>
<keyword evidence="7" id="KW-1185">Reference proteome</keyword>
<keyword evidence="2 3" id="KW-0067">ATP-binding</keyword>
<name>A0A4Z0FC33_9GAMM</name>
<dbReference type="GO" id="GO:0016887">
    <property type="term" value="F:ATP hydrolysis activity"/>
    <property type="evidence" value="ECO:0007669"/>
    <property type="project" value="TreeGrafter"/>
</dbReference>
<dbReference type="GO" id="GO:0009898">
    <property type="term" value="C:cytoplasmic side of plasma membrane"/>
    <property type="evidence" value="ECO:0007669"/>
    <property type="project" value="TreeGrafter"/>
</dbReference>
<evidence type="ECO:0000256" key="4">
    <source>
        <dbReference type="SAM" id="MobiDB-lite"/>
    </source>
</evidence>
<evidence type="ECO:0000256" key="3">
    <source>
        <dbReference type="PIRSR" id="PIRSR003092-1"/>
    </source>
</evidence>
<feature type="region of interest" description="Disordered" evidence="4">
    <location>
        <begin position="261"/>
        <end position="286"/>
    </location>
</feature>
<protein>
    <submittedName>
        <fullName evidence="6">MinD/ParA family protein</fullName>
    </submittedName>
</protein>
<evidence type="ECO:0000313" key="7">
    <source>
        <dbReference type="Proteomes" id="UP000297890"/>
    </source>
</evidence>
<evidence type="ECO:0000256" key="1">
    <source>
        <dbReference type="ARBA" id="ARBA00022741"/>
    </source>
</evidence>
<dbReference type="PIRSF" id="PIRSF003092">
    <property type="entry name" value="MinD"/>
    <property type="match status" value="1"/>
</dbReference>
<dbReference type="InterPro" id="IPR050625">
    <property type="entry name" value="ParA/MinD_ATPase"/>
</dbReference>
<evidence type="ECO:0000313" key="6">
    <source>
        <dbReference type="EMBL" id="TFZ83300.1"/>
    </source>
</evidence>
<feature type="domain" description="CobQ/CobB/MinD/ParA nucleotide binding" evidence="5">
    <location>
        <begin position="20"/>
        <end position="216"/>
    </location>
</feature>
<organism evidence="6 7">
    <name type="scientific">Candidatus Macondimonas diazotrophica</name>
    <dbReference type="NCBI Taxonomy" id="2305248"/>
    <lineage>
        <taxon>Bacteria</taxon>
        <taxon>Pseudomonadati</taxon>
        <taxon>Pseudomonadota</taxon>
        <taxon>Gammaproteobacteria</taxon>
        <taxon>Chromatiales</taxon>
        <taxon>Ectothiorhodospiraceae</taxon>
        <taxon>Candidatus Macondimonas</taxon>
    </lineage>
</organism>
<dbReference type="RefSeq" id="WP_135281180.1">
    <property type="nucleotide sequence ID" value="NZ_SRIO01000004.1"/>
</dbReference>
<dbReference type="GO" id="GO:0005524">
    <property type="term" value="F:ATP binding"/>
    <property type="evidence" value="ECO:0007669"/>
    <property type="project" value="UniProtKB-KW"/>
</dbReference>
<comment type="caution">
    <text evidence="6">The sequence shown here is derived from an EMBL/GenBank/DDBJ whole genome shotgun (WGS) entry which is preliminary data.</text>
</comment>
<dbReference type="GO" id="GO:0051782">
    <property type="term" value="P:negative regulation of cell division"/>
    <property type="evidence" value="ECO:0007669"/>
    <property type="project" value="TreeGrafter"/>
</dbReference>
<dbReference type="PANTHER" id="PTHR43384">
    <property type="entry name" value="SEPTUM SITE-DETERMINING PROTEIN MIND HOMOLOG, CHLOROPLASTIC-RELATED"/>
    <property type="match status" value="1"/>
</dbReference>
<feature type="binding site" evidence="3">
    <location>
        <begin position="26"/>
        <end position="33"/>
    </location>
    <ligand>
        <name>ATP</name>
        <dbReference type="ChEBI" id="CHEBI:30616"/>
    </ligand>
</feature>
<evidence type="ECO:0000256" key="2">
    <source>
        <dbReference type="ARBA" id="ARBA00022840"/>
    </source>
</evidence>
<feature type="compositionally biased region" description="Basic and acidic residues" evidence="4">
    <location>
        <begin position="261"/>
        <end position="277"/>
    </location>
</feature>
<dbReference type="GO" id="GO:0005829">
    <property type="term" value="C:cytosol"/>
    <property type="evidence" value="ECO:0007669"/>
    <property type="project" value="TreeGrafter"/>
</dbReference>
<reference evidence="6 7" key="1">
    <citation type="journal article" date="2019" name="ISME J.">
        <title>Candidatus Macondimonas diazotrophica, a novel gammaproteobacterial genus dominating crude-oil-contaminated coastal sediments.</title>
        <authorList>
            <person name="Karthikeyan S."/>
            <person name="Konstantinidis K."/>
        </authorList>
    </citation>
    <scope>NUCLEOTIDE SEQUENCE [LARGE SCALE GENOMIC DNA]</scope>
    <source>
        <strain evidence="6 7">KTK01</strain>
    </source>
</reference>
<dbReference type="AlphaFoldDB" id="A0A4Z0FC33"/>
<evidence type="ECO:0000259" key="5">
    <source>
        <dbReference type="Pfam" id="PF01656"/>
    </source>
</evidence>
<keyword evidence="1 3" id="KW-0547">Nucleotide-binding</keyword>
<accession>A0A4Z0FC33</accession>
<dbReference type="InterPro" id="IPR033875">
    <property type="entry name" value="FlhG"/>
</dbReference>
<dbReference type="EMBL" id="SRIO01000004">
    <property type="protein sequence ID" value="TFZ83300.1"/>
    <property type="molecule type" value="Genomic_DNA"/>
</dbReference>
<dbReference type="Gene3D" id="3.40.50.300">
    <property type="entry name" value="P-loop containing nucleotide triphosphate hydrolases"/>
    <property type="match status" value="1"/>
</dbReference>
<sequence>MQAIVDQAAGLKRAGGARMLAVASGKGGVGKTTVAVNLAMALGRQGRRVMLVDADFGLANVDVLLGVQPSAHLGQWLDGQVPLEDLPLAVADHVQLVAASSGARRMADLDAPGRSRILGALQDLRRQVDWMVLDLGAGIAPCVREFAALADEVLVVVCDDPASLTDAYALIKILHQEEGVLRFGVVANQVHESGAGGRLFAKLARVVERFLAIRPVYRGGVPHDGLIRHALEHQRALVTCHPHAAASLAFKSLARAVDKQDEGDGVHRSAPGPKDRFAVWGDASQA</sequence>
<proteinExistence type="predicted"/>